<dbReference type="Pfam" id="PF01345">
    <property type="entry name" value="DUF11"/>
    <property type="match status" value="1"/>
</dbReference>
<comment type="caution">
    <text evidence="3">The sequence shown here is derived from an EMBL/GenBank/DDBJ whole genome shotgun (WGS) entry which is preliminary data.</text>
</comment>
<evidence type="ECO:0000256" key="1">
    <source>
        <dbReference type="SAM" id="SignalP"/>
    </source>
</evidence>
<feature type="chain" id="PRO_5045246191" evidence="1">
    <location>
        <begin position="24"/>
        <end position="164"/>
    </location>
</feature>
<evidence type="ECO:0000313" key="4">
    <source>
        <dbReference type="Proteomes" id="UP000756860"/>
    </source>
</evidence>
<dbReference type="EMBL" id="JAHCVK010000003">
    <property type="protein sequence ID" value="MBT0653261.1"/>
    <property type="molecule type" value="Genomic_DNA"/>
</dbReference>
<keyword evidence="4" id="KW-1185">Reference proteome</keyword>
<name>A0ABS5SD10_9BACT</name>
<dbReference type="Proteomes" id="UP000756860">
    <property type="component" value="Unassembled WGS sequence"/>
</dbReference>
<keyword evidence="1" id="KW-0732">Signal</keyword>
<evidence type="ECO:0000313" key="3">
    <source>
        <dbReference type="EMBL" id="MBT0653261.1"/>
    </source>
</evidence>
<dbReference type="Gene3D" id="2.60.40.740">
    <property type="match status" value="1"/>
</dbReference>
<feature type="signal peptide" evidence="1">
    <location>
        <begin position="1"/>
        <end position="23"/>
    </location>
</feature>
<reference evidence="3 4" key="1">
    <citation type="submission" date="2021-05" db="EMBL/GenBank/DDBJ databases">
        <title>The draft genome of Geobacter luticola JCM 17780.</title>
        <authorList>
            <person name="Xu Z."/>
            <person name="Masuda Y."/>
            <person name="Itoh H."/>
            <person name="Senoo K."/>
        </authorList>
    </citation>
    <scope>NUCLEOTIDE SEQUENCE [LARGE SCALE GENOMIC DNA]</scope>
    <source>
        <strain evidence="3 4">JCM 17780</strain>
    </source>
</reference>
<dbReference type="RefSeq" id="WP_214175266.1">
    <property type="nucleotide sequence ID" value="NZ_JAHCVK010000003.1"/>
</dbReference>
<dbReference type="InterPro" id="IPR047589">
    <property type="entry name" value="DUF11_rpt"/>
</dbReference>
<proteinExistence type="predicted"/>
<dbReference type="InterPro" id="IPR001434">
    <property type="entry name" value="OmcB-like_DUF11"/>
</dbReference>
<evidence type="ECO:0000259" key="2">
    <source>
        <dbReference type="Pfam" id="PF01345"/>
    </source>
</evidence>
<gene>
    <name evidence="3" type="ORF">KI810_09355</name>
</gene>
<accession>A0ABS5SD10</accession>
<protein>
    <submittedName>
        <fullName evidence="3">DUF11 domain-containing protein</fullName>
    </submittedName>
</protein>
<sequence length="164" mass="17250">MKQQVIKAALTLTVILTASVALAKPQVTIAIQTEKEVTTLQNGQKATKRVAATNAAPGEILFYTLTYANAGNESATSAVVDNPIPTGTVYLPGSATGQGADISFSIDGGKTFKKPSLLTYEVKLPSGKLDQRVASPEEYTHVRWTITTIPAGGTGKLGFQVKVK</sequence>
<dbReference type="NCBIfam" id="TIGR01451">
    <property type="entry name" value="B_ant_repeat"/>
    <property type="match status" value="1"/>
</dbReference>
<feature type="domain" description="DUF11" evidence="2">
    <location>
        <begin position="47"/>
        <end position="103"/>
    </location>
</feature>
<organism evidence="3 4">
    <name type="scientific">Geomobilimonas luticola</name>
    <dbReference type="NCBI Taxonomy" id="1114878"/>
    <lineage>
        <taxon>Bacteria</taxon>
        <taxon>Pseudomonadati</taxon>
        <taxon>Thermodesulfobacteriota</taxon>
        <taxon>Desulfuromonadia</taxon>
        <taxon>Geobacterales</taxon>
        <taxon>Geobacteraceae</taxon>
        <taxon>Geomobilimonas</taxon>
    </lineage>
</organism>